<dbReference type="Gene3D" id="3.20.20.140">
    <property type="entry name" value="Metal-dependent hydrolases"/>
    <property type="match status" value="1"/>
</dbReference>
<organism evidence="1 2">
    <name type="scientific">Sinanaerobacter chloroacetimidivorans</name>
    <dbReference type="NCBI Taxonomy" id="2818044"/>
    <lineage>
        <taxon>Bacteria</taxon>
        <taxon>Bacillati</taxon>
        <taxon>Bacillota</taxon>
        <taxon>Clostridia</taxon>
        <taxon>Peptostreptococcales</taxon>
        <taxon>Anaerovoracaceae</taxon>
        <taxon>Sinanaerobacter</taxon>
    </lineage>
</organism>
<reference evidence="1" key="1">
    <citation type="submission" date="2021-04" db="EMBL/GenBank/DDBJ databases">
        <title>Sinoanaerobacter chloroacetimidivorans sp. nov., an obligate anaerobic bacterium isolated from anaerobic sludge.</title>
        <authorList>
            <person name="Bao Y."/>
        </authorList>
    </citation>
    <scope>NUCLEOTIDE SEQUENCE</scope>
    <source>
        <strain evidence="1">BAD-6</strain>
    </source>
</reference>
<dbReference type="Pfam" id="PF19799">
    <property type="entry name" value="DUF6282"/>
    <property type="match status" value="1"/>
</dbReference>
<dbReference type="RefSeq" id="WP_227018153.1">
    <property type="nucleotide sequence ID" value="NZ_JAGSND010000005.1"/>
</dbReference>
<proteinExistence type="predicted"/>
<accession>A0A8J7W2P9</accession>
<gene>
    <name evidence="1" type="ORF">KCX82_09065</name>
</gene>
<dbReference type="EMBL" id="JAGSND010000005">
    <property type="protein sequence ID" value="MBR0598021.1"/>
    <property type="molecule type" value="Genomic_DNA"/>
</dbReference>
<dbReference type="Proteomes" id="UP000675664">
    <property type="component" value="Unassembled WGS sequence"/>
</dbReference>
<dbReference type="SUPFAM" id="SSF51556">
    <property type="entry name" value="Metallo-dependent hydrolases"/>
    <property type="match status" value="1"/>
</dbReference>
<sequence length="294" mass="32101">MTDIAAALKDIIDLHIHAGPSLADRKVDAAEMMEDALQYGYRAYVVKDHYFPTVMSASLCEKHLGQGKVKVFGGIALNNSVGGINVKAVDAAYGMGAKFVYMPTVSAKHHIASHKGQHFPGASSKEGVVENEMLYIKQNGELKDPVVEVLQYIAERPDLILATGHGTQQEIEALLTKGAELGIAKMYANHPFYMINADIDTICRWASLGATIEINACVFLFGTHPTPMQVAKDIFDRVPLEKIVISSDLGQKNNSRPAQGLYDFIIKLQAENGITEEQIYTATRTNPAKLLGLE</sequence>
<name>A0A8J7W2P9_9FIRM</name>
<evidence type="ECO:0008006" key="3">
    <source>
        <dbReference type="Google" id="ProtNLM"/>
    </source>
</evidence>
<keyword evidence="2" id="KW-1185">Reference proteome</keyword>
<dbReference type="InterPro" id="IPR046249">
    <property type="entry name" value="DUF6282"/>
</dbReference>
<dbReference type="InterPro" id="IPR032466">
    <property type="entry name" value="Metal_Hydrolase"/>
</dbReference>
<comment type="caution">
    <text evidence="1">The sequence shown here is derived from an EMBL/GenBank/DDBJ whole genome shotgun (WGS) entry which is preliminary data.</text>
</comment>
<reference evidence="1" key="2">
    <citation type="submission" date="2021-04" db="EMBL/GenBank/DDBJ databases">
        <authorList>
            <person name="Liu J."/>
        </authorList>
    </citation>
    <scope>NUCLEOTIDE SEQUENCE</scope>
    <source>
        <strain evidence="1">BAD-6</strain>
    </source>
</reference>
<evidence type="ECO:0000313" key="2">
    <source>
        <dbReference type="Proteomes" id="UP000675664"/>
    </source>
</evidence>
<evidence type="ECO:0000313" key="1">
    <source>
        <dbReference type="EMBL" id="MBR0598021.1"/>
    </source>
</evidence>
<protein>
    <recommendedName>
        <fullName evidence="3">Cytosolic protein</fullName>
    </recommendedName>
</protein>
<dbReference type="AlphaFoldDB" id="A0A8J7W2P9"/>